<dbReference type="PANTHER" id="PTHR47129:SF1">
    <property type="entry name" value="NMRA-LIKE DOMAIN-CONTAINING PROTEIN"/>
    <property type="match status" value="1"/>
</dbReference>
<dbReference type="Gene3D" id="3.40.50.720">
    <property type="entry name" value="NAD(P)-binding Rossmann-like Domain"/>
    <property type="match status" value="1"/>
</dbReference>
<gene>
    <name evidence="2" type="ORF">SAMN02745775_101565</name>
</gene>
<dbReference type="STRING" id="1123062.SAMN02745775_101565"/>
<dbReference type="EMBL" id="FOSQ01000001">
    <property type="protein sequence ID" value="SFK21892.1"/>
    <property type="molecule type" value="Genomic_DNA"/>
</dbReference>
<sequence length="295" mass="30456">MPETLLVTGAAGQLGRLAVDHLATLHEGPIVAASRDPAKLADLAARGIATRRIDFEDAASLAEGFRGIDRALIVSTDAIDQPGRRAAQHLAAVEAAVKAGVKRLVYTSMPKPEPGSAVVFAPDHHATEQAIRGSGLAHTILRVSWYQENLLGSLGGILASGAWLTSAGEGRIPYVARVDAARAAAAALAADTAANETLDVTGPRAWTTAEVAALIAQVFGKPIQLVALDDAALAAQLGSLGLPPFLVAMLVSMDRNTREGGLPAVTDVVARLTGTPPRPLEAFLQDQKAAFPVAA</sequence>
<dbReference type="Pfam" id="PF13460">
    <property type="entry name" value="NAD_binding_10"/>
    <property type="match status" value="1"/>
</dbReference>
<reference evidence="2 3" key="1">
    <citation type="submission" date="2016-10" db="EMBL/GenBank/DDBJ databases">
        <authorList>
            <person name="de Groot N.N."/>
        </authorList>
    </citation>
    <scope>NUCLEOTIDE SEQUENCE [LARGE SCALE GENOMIC DNA]</scope>
    <source>
        <strain evidence="2 3">DSM 19981</strain>
    </source>
</reference>
<name>A0A1I3XQS7_9PROT</name>
<organism evidence="2 3">
    <name type="scientific">Falsiroseomonas stagni DSM 19981</name>
    <dbReference type="NCBI Taxonomy" id="1123062"/>
    <lineage>
        <taxon>Bacteria</taxon>
        <taxon>Pseudomonadati</taxon>
        <taxon>Pseudomonadota</taxon>
        <taxon>Alphaproteobacteria</taxon>
        <taxon>Acetobacterales</taxon>
        <taxon>Roseomonadaceae</taxon>
        <taxon>Falsiroseomonas</taxon>
    </lineage>
</organism>
<dbReference type="AlphaFoldDB" id="A0A1I3XQS7"/>
<evidence type="ECO:0000259" key="1">
    <source>
        <dbReference type="Pfam" id="PF13460"/>
    </source>
</evidence>
<dbReference type="PANTHER" id="PTHR47129">
    <property type="entry name" value="QUINONE OXIDOREDUCTASE 2"/>
    <property type="match status" value="1"/>
</dbReference>
<feature type="domain" description="NAD(P)-binding" evidence="1">
    <location>
        <begin position="9"/>
        <end position="189"/>
    </location>
</feature>
<dbReference type="Gene3D" id="3.90.25.10">
    <property type="entry name" value="UDP-galactose 4-epimerase, domain 1"/>
    <property type="match status" value="1"/>
</dbReference>
<dbReference type="OrthoDB" id="7771794at2"/>
<dbReference type="Proteomes" id="UP000199473">
    <property type="component" value="Unassembled WGS sequence"/>
</dbReference>
<dbReference type="SUPFAM" id="SSF51735">
    <property type="entry name" value="NAD(P)-binding Rossmann-fold domains"/>
    <property type="match status" value="1"/>
</dbReference>
<dbReference type="InterPro" id="IPR016040">
    <property type="entry name" value="NAD(P)-bd_dom"/>
</dbReference>
<proteinExistence type="predicted"/>
<dbReference type="InterPro" id="IPR052718">
    <property type="entry name" value="NmrA-type_oxidoreductase"/>
</dbReference>
<evidence type="ECO:0000313" key="2">
    <source>
        <dbReference type="EMBL" id="SFK21892.1"/>
    </source>
</evidence>
<dbReference type="InterPro" id="IPR036291">
    <property type="entry name" value="NAD(P)-bd_dom_sf"/>
</dbReference>
<accession>A0A1I3XQS7</accession>
<dbReference type="CDD" id="cd05269">
    <property type="entry name" value="TMR_SDR_a"/>
    <property type="match status" value="1"/>
</dbReference>
<dbReference type="RefSeq" id="WP_092955169.1">
    <property type="nucleotide sequence ID" value="NZ_FOSQ01000001.1"/>
</dbReference>
<keyword evidence="3" id="KW-1185">Reference proteome</keyword>
<protein>
    <submittedName>
        <fullName evidence="2">NAD(P)H dehydrogenase (Quinone)</fullName>
    </submittedName>
</protein>
<evidence type="ECO:0000313" key="3">
    <source>
        <dbReference type="Proteomes" id="UP000199473"/>
    </source>
</evidence>